<keyword evidence="4" id="KW-0175">Coiled coil</keyword>
<feature type="compositionally biased region" description="Polar residues" evidence="11">
    <location>
        <begin position="43"/>
        <end position="71"/>
    </location>
</feature>
<evidence type="ECO:0000256" key="6">
    <source>
        <dbReference type="ARBA" id="ARBA00023136"/>
    </source>
</evidence>
<comment type="similarity">
    <text evidence="10">Belongs to the MICOS complex subunit Mic19 family. Metazoan Mic25 subfamily.</text>
</comment>
<dbReference type="PANTHER" id="PTHR47609:SF1">
    <property type="entry name" value="MICOS COMPLEX SUBUNIT MIC25"/>
    <property type="match status" value="1"/>
</dbReference>
<keyword evidence="13" id="KW-1185">Reference proteome</keyword>
<dbReference type="AlphaFoldDB" id="A0A5C6N288"/>
<keyword evidence="7" id="KW-1015">Disulfide bond</keyword>
<keyword evidence="8" id="KW-0449">Lipoprotein</keyword>
<dbReference type="PANTHER" id="PTHR47609">
    <property type="entry name" value="MICOS COMPLEX SUBUNIT MIC25"/>
    <property type="match status" value="1"/>
</dbReference>
<gene>
    <name evidence="12" type="ORF">D4764_04G0003210</name>
</gene>
<dbReference type="InterPro" id="IPR042860">
    <property type="entry name" value="MIC25"/>
</dbReference>
<evidence type="ECO:0000256" key="1">
    <source>
        <dbReference type="ARBA" id="ARBA00002689"/>
    </source>
</evidence>
<accession>A0A5C6N288</accession>
<dbReference type="InterPro" id="IPR007964">
    <property type="entry name" value="MIC19/MIC25"/>
</dbReference>
<evidence type="ECO:0000256" key="2">
    <source>
        <dbReference type="ARBA" id="ARBA00022707"/>
    </source>
</evidence>
<name>A0A5C6N288_9TELE</name>
<dbReference type="GO" id="GO:0061617">
    <property type="term" value="C:MICOS complex"/>
    <property type="evidence" value="ECO:0007669"/>
    <property type="project" value="InterPro"/>
</dbReference>
<protein>
    <submittedName>
        <fullName evidence="12">MICOS complex subunit mic25-a</fullName>
    </submittedName>
</protein>
<sequence>MGGNGSTNRKVSFGMDEDEKVTVIEGVKLSADVLRRMRESEQADNTKSPSSVSDNQKDPSSAKPTGPSSTEIQEEIRKNFERQQSLVQEQLAKLAQRERESAAAKGLDELTPAFITEKQKAYREQENAKMLV</sequence>
<keyword evidence="6" id="KW-0472">Membrane</keyword>
<keyword evidence="3" id="KW-0999">Mitochondrion inner membrane</keyword>
<evidence type="ECO:0000313" key="13">
    <source>
        <dbReference type="Proteomes" id="UP000324091"/>
    </source>
</evidence>
<feature type="compositionally biased region" description="Polar residues" evidence="11">
    <location>
        <begin position="1"/>
        <end position="10"/>
    </location>
</feature>
<dbReference type="Pfam" id="PF05300">
    <property type="entry name" value="MIC19_MIC25"/>
    <property type="match status" value="1"/>
</dbReference>
<feature type="region of interest" description="Disordered" evidence="11">
    <location>
        <begin position="1"/>
        <end position="22"/>
    </location>
</feature>
<comment type="function">
    <text evidence="1">Component of the MICOS complex, a large protein complex of the mitochondrial inner membrane that plays crucial roles in the maintenance of crista junctions, inner membrane architecture, and formation of contact sites to the outer membrane.</text>
</comment>
<comment type="caution">
    <text evidence="12">The sequence shown here is derived from an EMBL/GenBank/DDBJ whole genome shotgun (WGS) entry which is preliminary data.</text>
</comment>
<evidence type="ECO:0000256" key="4">
    <source>
        <dbReference type="ARBA" id="ARBA00023054"/>
    </source>
</evidence>
<evidence type="ECO:0000256" key="7">
    <source>
        <dbReference type="ARBA" id="ARBA00023157"/>
    </source>
</evidence>
<evidence type="ECO:0000256" key="10">
    <source>
        <dbReference type="ARBA" id="ARBA00034480"/>
    </source>
</evidence>
<evidence type="ECO:0000256" key="3">
    <source>
        <dbReference type="ARBA" id="ARBA00022792"/>
    </source>
</evidence>
<keyword evidence="5" id="KW-0496">Mitochondrion</keyword>
<proteinExistence type="inferred from homology"/>
<feature type="region of interest" description="Disordered" evidence="11">
    <location>
        <begin position="35"/>
        <end position="73"/>
    </location>
</feature>
<dbReference type="Proteomes" id="UP000324091">
    <property type="component" value="Chromosome 4"/>
</dbReference>
<comment type="subcellular location">
    <subcellularLocation>
        <location evidence="9">Mitochondrion inner membrane</location>
        <topology evidence="9">Lipid-anchor</topology>
    </subcellularLocation>
</comment>
<evidence type="ECO:0000256" key="11">
    <source>
        <dbReference type="SAM" id="MobiDB-lite"/>
    </source>
</evidence>
<dbReference type="EMBL" id="RHFK02000017">
    <property type="protein sequence ID" value="TWW61674.1"/>
    <property type="molecule type" value="Genomic_DNA"/>
</dbReference>
<evidence type="ECO:0000256" key="8">
    <source>
        <dbReference type="ARBA" id="ARBA00023288"/>
    </source>
</evidence>
<evidence type="ECO:0000256" key="9">
    <source>
        <dbReference type="ARBA" id="ARBA00034476"/>
    </source>
</evidence>
<organism evidence="12 13">
    <name type="scientific">Takifugu flavidus</name>
    <name type="common">sansaifugu</name>
    <dbReference type="NCBI Taxonomy" id="433684"/>
    <lineage>
        <taxon>Eukaryota</taxon>
        <taxon>Metazoa</taxon>
        <taxon>Chordata</taxon>
        <taxon>Craniata</taxon>
        <taxon>Vertebrata</taxon>
        <taxon>Euteleostomi</taxon>
        <taxon>Actinopterygii</taxon>
        <taxon>Neopterygii</taxon>
        <taxon>Teleostei</taxon>
        <taxon>Neoteleostei</taxon>
        <taxon>Acanthomorphata</taxon>
        <taxon>Eupercaria</taxon>
        <taxon>Tetraodontiformes</taxon>
        <taxon>Tetradontoidea</taxon>
        <taxon>Tetraodontidae</taxon>
        <taxon>Takifugu</taxon>
    </lineage>
</organism>
<reference evidence="12 13" key="1">
    <citation type="submission" date="2019-04" db="EMBL/GenBank/DDBJ databases">
        <title>Chromosome genome assembly for Takifugu flavidus.</title>
        <authorList>
            <person name="Xiao S."/>
        </authorList>
    </citation>
    <scope>NUCLEOTIDE SEQUENCE [LARGE SCALE GENOMIC DNA]</scope>
    <source>
        <strain evidence="12">HTHZ2018</strain>
        <tissue evidence="12">Muscle</tissue>
    </source>
</reference>
<evidence type="ECO:0000313" key="12">
    <source>
        <dbReference type="EMBL" id="TWW61674.1"/>
    </source>
</evidence>
<keyword evidence="2" id="KW-0519">Myristate</keyword>
<evidence type="ECO:0000256" key="5">
    <source>
        <dbReference type="ARBA" id="ARBA00023128"/>
    </source>
</evidence>